<comment type="caution">
    <text evidence="3">The sequence shown here is derived from an EMBL/GenBank/DDBJ whole genome shotgun (WGS) entry which is preliminary data.</text>
</comment>
<name>A0A1G1VA21_9BACT</name>
<feature type="domain" description="Methyltransferase type 11" evidence="2">
    <location>
        <begin position="82"/>
        <end position="180"/>
    </location>
</feature>
<accession>A0A1G1VA21</accession>
<reference evidence="3 4" key="1">
    <citation type="journal article" date="2016" name="Nat. Commun.">
        <title>Thousands of microbial genomes shed light on interconnected biogeochemical processes in an aquifer system.</title>
        <authorList>
            <person name="Anantharaman K."/>
            <person name="Brown C.T."/>
            <person name="Hug L.A."/>
            <person name="Sharon I."/>
            <person name="Castelle C.J."/>
            <person name="Probst A.J."/>
            <person name="Thomas B.C."/>
            <person name="Singh A."/>
            <person name="Wilkins M.J."/>
            <person name="Karaoz U."/>
            <person name="Brodie E.L."/>
            <person name="Williams K.H."/>
            <person name="Hubbard S.S."/>
            <person name="Banfield J.F."/>
        </authorList>
    </citation>
    <scope>NUCLEOTIDE SEQUENCE [LARGE SCALE GENOMIC DNA]</scope>
</reference>
<dbReference type="CDD" id="cd02440">
    <property type="entry name" value="AdoMet_MTases"/>
    <property type="match status" value="1"/>
</dbReference>
<evidence type="ECO:0000313" key="4">
    <source>
        <dbReference type="Proteomes" id="UP000178272"/>
    </source>
</evidence>
<proteinExistence type="predicted"/>
<sequence>MSADRKLAIAQLYDRKKEDLNFVLSRSDGLVHHHNGICNPDITFPDNLSQEEIQSLLHQQETDLANFGVGYFDGIDSSMLGLDAGSGRGGSAILINQRFGCSVKGLNLSEYQVEFASKLVKRIGIDRKVSFDLGDMCDTKLESNSVDFIWACESTEHVDGLSKMFNEFYRITKPGSQLVIIAWCKGVVESTEDIIKRVNHAYVTNVHPVHEYEQTAKDSGWQLKDKVDLRSQTAAYWRFRKRSTVQSGTESFMSEGFTSGAIEYYLLKFKRRQ</sequence>
<dbReference type="EMBL" id="MHCA01000024">
    <property type="protein sequence ID" value="OGY12219.1"/>
    <property type="molecule type" value="Genomic_DNA"/>
</dbReference>
<dbReference type="AlphaFoldDB" id="A0A1G1VA21"/>
<dbReference type="Proteomes" id="UP000178272">
    <property type="component" value="Unassembled WGS sequence"/>
</dbReference>
<dbReference type="InterPro" id="IPR013216">
    <property type="entry name" value="Methyltransf_11"/>
</dbReference>
<dbReference type="STRING" id="1797517.A3F61_00460"/>
<organism evidence="3 4">
    <name type="scientific">Candidatus Blackburnbacteria bacterium RIFCSPHIGHO2_12_FULL_41_13b</name>
    <dbReference type="NCBI Taxonomy" id="1797517"/>
    <lineage>
        <taxon>Bacteria</taxon>
        <taxon>Candidatus Blackburniibacteriota</taxon>
    </lineage>
</organism>
<keyword evidence="1" id="KW-0808">Transferase</keyword>
<gene>
    <name evidence="3" type="ORF">A3F61_00460</name>
</gene>
<dbReference type="Gene3D" id="3.40.50.150">
    <property type="entry name" value="Vaccinia Virus protein VP39"/>
    <property type="match status" value="1"/>
</dbReference>
<evidence type="ECO:0000313" key="3">
    <source>
        <dbReference type="EMBL" id="OGY12219.1"/>
    </source>
</evidence>
<dbReference type="SUPFAM" id="SSF53335">
    <property type="entry name" value="S-adenosyl-L-methionine-dependent methyltransferases"/>
    <property type="match status" value="1"/>
</dbReference>
<dbReference type="Pfam" id="PF08241">
    <property type="entry name" value="Methyltransf_11"/>
    <property type="match status" value="1"/>
</dbReference>
<dbReference type="GO" id="GO:0008757">
    <property type="term" value="F:S-adenosylmethionine-dependent methyltransferase activity"/>
    <property type="evidence" value="ECO:0007669"/>
    <property type="project" value="InterPro"/>
</dbReference>
<evidence type="ECO:0000259" key="2">
    <source>
        <dbReference type="Pfam" id="PF08241"/>
    </source>
</evidence>
<dbReference type="PANTHER" id="PTHR44068">
    <property type="entry name" value="ZGC:194242"/>
    <property type="match status" value="1"/>
</dbReference>
<dbReference type="PANTHER" id="PTHR44068:SF11">
    <property type="entry name" value="GERANYL DIPHOSPHATE 2-C-METHYLTRANSFERASE"/>
    <property type="match status" value="1"/>
</dbReference>
<evidence type="ECO:0000256" key="1">
    <source>
        <dbReference type="ARBA" id="ARBA00022679"/>
    </source>
</evidence>
<protein>
    <recommendedName>
        <fullName evidence="2">Methyltransferase type 11 domain-containing protein</fullName>
    </recommendedName>
</protein>
<dbReference type="InterPro" id="IPR050447">
    <property type="entry name" value="Erg6_SMT_methyltransf"/>
</dbReference>
<dbReference type="InterPro" id="IPR029063">
    <property type="entry name" value="SAM-dependent_MTases_sf"/>
</dbReference>